<dbReference type="RefSeq" id="WP_344004071.1">
    <property type="nucleotide sequence ID" value="NZ_BAAAMY010000002.1"/>
</dbReference>
<protein>
    <recommendedName>
        <fullName evidence="3">MarR family transcriptional regulator</fullName>
    </recommendedName>
</protein>
<keyword evidence="2" id="KW-1185">Reference proteome</keyword>
<evidence type="ECO:0000313" key="1">
    <source>
        <dbReference type="EMBL" id="GAA1909210.1"/>
    </source>
</evidence>
<dbReference type="InterPro" id="IPR036390">
    <property type="entry name" value="WH_DNA-bd_sf"/>
</dbReference>
<evidence type="ECO:0000313" key="2">
    <source>
        <dbReference type="Proteomes" id="UP001501612"/>
    </source>
</evidence>
<dbReference type="SUPFAM" id="SSF46785">
    <property type="entry name" value="Winged helix' DNA-binding domain"/>
    <property type="match status" value="1"/>
</dbReference>
<sequence>MQVTARLVRLAAGAVVNNQAGSVHTIARVVDVDHVTAAALMHELEAAGIVGPAKVPAGRLRDVRLTPDELTRERLDALAVTGLDA</sequence>
<gene>
    <name evidence="1" type="ORF">GCM10009737_07990</name>
</gene>
<dbReference type="Proteomes" id="UP001501612">
    <property type="component" value="Unassembled WGS sequence"/>
</dbReference>
<evidence type="ECO:0008006" key="3">
    <source>
        <dbReference type="Google" id="ProtNLM"/>
    </source>
</evidence>
<accession>A0ABP5AC30</accession>
<organism evidence="1 2">
    <name type="scientific">Nocardioides lentus</name>
    <dbReference type="NCBI Taxonomy" id="338077"/>
    <lineage>
        <taxon>Bacteria</taxon>
        <taxon>Bacillati</taxon>
        <taxon>Actinomycetota</taxon>
        <taxon>Actinomycetes</taxon>
        <taxon>Propionibacteriales</taxon>
        <taxon>Nocardioidaceae</taxon>
        <taxon>Nocardioides</taxon>
    </lineage>
</organism>
<proteinExistence type="predicted"/>
<name>A0ABP5AC30_9ACTN</name>
<reference evidence="2" key="1">
    <citation type="journal article" date="2019" name="Int. J. Syst. Evol. Microbiol.">
        <title>The Global Catalogue of Microorganisms (GCM) 10K type strain sequencing project: providing services to taxonomists for standard genome sequencing and annotation.</title>
        <authorList>
            <consortium name="The Broad Institute Genomics Platform"/>
            <consortium name="The Broad Institute Genome Sequencing Center for Infectious Disease"/>
            <person name="Wu L."/>
            <person name="Ma J."/>
        </authorList>
    </citation>
    <scope>NUCLEOTIDE SEQUENCE [LARGE SCALE GENOMIC DNA]</scope>
    <source>
        <strain evidence="2">JCM 14046</strain>
    </source>
</reference>
<dbReference type="Gene3D" id="1.10.10.10">
    <property type="entry name" value="Winged helix-like DNA-binding domain superfamily/Winged helix DNA-binding domain"/>
    <property type="match status" value="1"/>
</dbReference>
<comment type="caution">
    <text evidence="1">The sequence shown here is derived from an EMBL/GenBank/DDBJ whole genome shotgun (WGS) entry which is preliminary data.</text>
</comment>
<dbReference type="EMBL" id="BAAAMY010000002">
    <property type="protein sequence ID" value="GAA1909210.1"/>
    <property type="molecule type" value="Genomic_DNA"/>
</dbReference>
<dbReference type="InterPro" id="IPR036388">
    <property type="entry name" value="WH-like_DNA-bd_sf"/>
</dbReference>